<gene>
    <name evidence="1" type="ORF">F9278_21515</name>
</gene>
<dbReference type="Proteomes" id="UP000327294">
    <property type="component" value="Chromosome"/>
</dbReference>
<evidence type="ECO:0000313" key="1">
    <source>
        <dbReference type="EMBL" id="QFQ98340.1"/>
    </source>
</evidence>
<keyword evidence="2" id="KW-1185">Reference proteome</keyword>
<dbReference type="EMBL" id="CP045096">
    <property type="protein sequence ID" value="QFQ98340.1"/>
    <property type="molecule type" value="Genomic_DNA"/>
</dbReference>
<dbReference type="SUPFAM" id="SSF53850">
    <property type="entry name" value="Periplasmic binding protein-like II"/>
    <property type="match status" value="1"/>
</dbReference>
<name>A0A5P8K5P6_9ACTN</name>
<dbReference type="RefSeq" id="WP_152169807.1">
    <property type="nucleotide sequence ID" value="NZ_CP045096.1"/>
</dbReference>
<protein>
    <submittedName>
        <fullName evidence="1">Bacilysin biosynthesis protein BacA</fullName>
    </submittedName>
</protein>
<dbReference type="KEGG" id="sphv:F9278_21515"/>
<proteinExistence type="predicted"/>
<dbReference type="AlphaFoldDB" id="A0A5P8K5P6"/>
<reference evidence="1 2" key="1">
    <citation type="submission" date="2019-10" db="EMBL/GenBank/DDBJ databases">
        <title>Streptomyces sp. strain GY16 isolated from leaves of Broussonetia papyrifera.</title>
        <authorList>
            <person name="Mo P."/>
        </authorList>
    </citation>
    <scope>NUCLEOTIDE SEQUENCE [LARGE SCALE GENOMIC DNA]</scope>
    <source>
        <strain evidence="1 2">GY16</strain>
    </source>
</reference>
<accession>A0A5P8K5P6</accession>
<organism evidence="1 2">
    <name type="scientific">Streptomyces phaeolivaceus</name>
    <dbReference type="NCBI Taxonomy" id="2653200"/>
    <lineage>
        <taxon>Bacteria</taxon>
        <taxon>Bacillati</taxon>
        <taxon>Actinomycetota</taxon>
        <taxon>Actinomycetes</taxon>
        <taxon>Kitasatosporales</taxon>
        <taxon>Streptomycetaceae</taxon>
        <taxon>Streptomyces</taxon>
    </lineage>
</organism>
<sequence length="208" mass="23175">METLRISGDEKRALIALVGDGSRRSVKLGTLGPEGTSSEYVARLMTRLFGDQGRFGIVLEETFEHCMGALTEGRIDLALVPHAYANINAFYMNPLLEPSIVFRGSTPEYGLAARSDFAFHEELLFTDTVVTHPAPIPLLEYYFDRPVKLVTTTSTSQAAGQVADGLYNIAITNEQAARQHNLKFVYRFSPIPMTWTVFSKRLEKEGPR</sequence>
<evidence type="ECO:0000313" key="2">
    <source>
        <dbReference type="Proteomes" id="UP000327294"/>
    </source>
</evidence>